<evidence type="ECO:0000256" key="15">
    <source>
        <dbReference type="RuleBase" id="RU362081"/>
    </source>
</evidence>
<dbReference type="SUPFAM" id="SSF81665">
    <property type="entry name" value="Calcium ATPase, transmembrane domain M"/>
    <property type="match status" value="1"/>
</dbReference>
<dbReference type="NCBIfam" id="TIGR01494">
    <property type="entry name" value="ATPase_P-type"/>
    <property type="match status" value="1"/>
</dbReference>
<feature type="transmembrane region" description="Helical" evidence="15">
    <location>
        <begin position="194"/>
        <end position="215"/>
    </location>
</feature>
<comment type="similarity">
    <text evidence="2 15">Belongs to the cation transport ATPase (P-type) (TC 3.A.3) family. Type IB subfamily.</text>
</comment>
<keyword evidence="10" id="KW-0460">Magnesium</keyword>
<dbReference type="InterPro" id="IPR023298">
    <property type="entry name" value="ATPase_P-typ_TM_dom_sf"/>
</dbReference>
<dbReference type="EMBL" id="FOYI01000005">
    <property type="protein sequence ID" value="SFR09273.1"/>
    <property type="molecule type" value="Genomic_DNA"/>
</dbReference>
<dbReference type="InterPro" id="IPR036163">
    <property type="entry name" value="HMA_dom_sf"/>
</dbReference>
<feature type="domain" description="HMA" evidence="16">
    <location>
        <begin position="23"/>
        <end position="86"/>
    </location>
</feature>
<dbReference type="STRING" id="871652.SAMN04515673_105206"/>
<dbReference type="InterPro" id="IPR059000">
    <property type="entry name" value="ATPase_P-type_domA"/>
</dbReference>
<feature type="transmembrane region" description="Helical" evidence="15">
    <location>
        <begin position="664"/>
        <end position="680"/>
    </location>
</feature>
<dbReference type="InterPro" id="IPR027256">
    <property type="entry name" value="P-typ_ATPase_IB"/>
</dbReference>
<evidence type="ECO:0000256" key="14">
    <source>
        <dbReference type="ARBA" id="ARBA00023136"/>
    </source>
</evidence>
<dbReference type="InterPro" id="IPR017969">
    <property type="entry name" value="Heavy-metal-associated_CS"/>
</dbReference>
<reference evidence="17 18" key="1">
    <citation type="submission" date="2016-10" db="EMBL/GenBank/DDBJ databases">
        <authorList>
            <person name="de Groot N.N."/>
        </authorList>
    </citation>
    <scope>NUCLEOTIDE SEQUENCE [LARGE SCALE GENOMIC DNA]</scope>
    <source>
        <strain evidence="18">KMM 9023,NRIC 0796,JCM 17311,KCTC 23692</strain>
    </source>
</reference>
<dbReference type="Gene3D" id="3.40.50.1000">
    <property type="entry name" value="HAD superfamily/HAD-like"/>
    <property type="match status" value="1"/>
</dbReference>
<dbReference type="RefSeq" id="WP_092079787.1">
    <property type="nucleotide sequence ID" value="NZ_FOYI01000005.1"/>
</dbReference>
<dbReference type="GO" id="GO:0005524">
    <property type="term" value="F:ATP binding"/>
    <property type="evidence" value="ECO:0007669"/>
    <property type="project" value="UniProtKB-UniRule"/>
</dbReference>
<protein>
    <submittedName>
        <fullName evidence="17">Cu2+-exporting ATPase</fullName>
    </submittedName>
</protein>
<dbReference type="PANTHER" id="PTHR43520">
    <property type="entry name" value="ATP7, ISOFORM B"/>
    <property type="match status" value="1"/>
</dbReference>
<dbReference type="GO" id="GO:0005886">
    <property type="term" value="C:plasma membrane"/>
    <property type="evidence" value="ECO:0007669"/>
    <property type="project" value="UniProtKB-SubCell"/>
</dbReference>
<dbReference type="Gene3D" id="3.30.70.100">
    <property type="match status" value="1"/>
</dbReference>
<dbReference type="GO" id="GO:0005507">
    <property type="term" value="F:copper ion binding"/>
    <property type="evidence" value="ECO:0007669"/>
    <property type="project" value="TreeGrafter"/>
</dbReference>
<evidence type="ECO:0000256" key="8">
    <source>
        <dbReference type="ARBA" id="ARBA00022741"/>
    </source>
</evidence>
<keyword evidence="13" id="KW-0406">Ion transport</keyword>
<dbReference type="PRINTS" id="PR00119">
    <property type="entry name" value="CATATPASE"/>
</dbReference>
<dbReference type="InterPro" id="IPR018303">
    <property type="entry name" value="ATPase_P-typ_P_site"/>
</dbReference>
<dbReference type="Pfam" id="PF00702">
    <property type="entry name" value="Hydrolase"/>
    <property type="match status" value="1"/>
</dbReference>
<dbReference type="GO" id="GO:0043682">
    <property type="term" value="F:P-type divalent copper transporter activity"/>
    <property type="evidence" value="ECO:0007669"/>
    <property type="project" value="TreeGrafter"/>
</dbReference>
<keyword evidence="7 15" id="KW-0479">Metal-binding</keyword>
<keyword evidence="14 15" id="KW-0472">Membrane</keyword>
<evidence type="ECO:0000256" key="13">
    <source>
        <dbReference type="ARBA" id="ARBA00023065"/>
    </source>
</evidence>
<keyword evidence="6 15" id="KW-0812">Transmembrane</keyword>
<evidence type="ECO:0000256" key="12">
    <source>
        <dbReference type="ARBA" id="ARBA00022989"/>
    </source>
</evidence>
<dbReference type="InterPro" id="IPR001757">
    <property type="entry name" value="P_typ_ATPase"/>
</dbReference>
<evidence type="ECO:0000313" key="18">
    <source>
        <dbReference type="Proteomes" id="UP000199302"/>
    </source>
</evidence>
<evidence type="ECO:0000256" key="2">
    <source>
        <dbReference type="ARBA" id="ARBA00006024"/>
    </source>
</evidence>
<evidence type="ECO:0000313" key="17">
    <source>
        <dbReference type="EMBL" id="SFR09273.1"/>
    </source>
</evidence>
<keyword evidence="9 15" id="KW-0067">ATP-binding</keyword>
<dbReference type="NCBIfam" id="TIGR01511">
    <property type="entry name" value="ATPase-IB1_Cu"/>
    <property type="match status" value="1"/>
</dbReference>
<dbReference type="InterPro" id="IPR036412">
    <property type="entry name" value="HAD-like_sf"/>
</dbReference>
<dbReference type="AlphaFoldDB" id="A0A1I6DUZ2"/>
<proteinExistence type="inferred from homology"/>
<evidence type="ECO:0000256" key="7">
    <source>
        <dbReference type="ARBA" id="ARBA00022723"/>
    </source>
</evidence>
<evidence type="ECO:0000256" key="10">
    <source>
        <dbReference type="ARBA" id="ARBA00022842"/>
    </source>
</evidence>
<feature type="transmembrane region" description="Helical" evidence="15">
    <location>
        <begin position="169"/>
        <end position="188"/>
    </location>
</feature>
<feature type="transmembrane region" description="Helical" evidence="15">
    <location>
        <begin position="378"/>
        <end position="403"/>
    </location>
</feature>
<dbReference type="OrthoDB" id="9807843at2"/>
<dbReference type="GO" id="GO:0055070">
    <property type="term" value="P:copper ion homeostasis"/>
    <property type="evidence" value="ECO:0007669"/>
    <property type="project" value="TreeGrafter"/>
</dbReference>
<dbReference type="NCBIfam" id="TIGR01525">
    <property type="entry name" value="ATPase-IB_hvy"/>
    <property type="match status" value="1"/>
</dbReference>
<evidence type="ECO:0000256" key="4">
    <source>
        <dbReference type="ARBA" id="ARBA00022475"/>
    </source>
</evidence>
<evidence type="ECO:0000256" key="11">
    <source>
        <dbReference type="ARBA" id="ARBA00022967"/>
    </source>
</evidence>
<evidence type="ECO:0000256" key="9">
    <source>
        <dbReference type="ARBA" id="ARBA00022840"/>
    </source>
</evidence>
<keyword evidence="18" id="KW-1185">Reference proteome</keyword>
<dbReference type="SUPFAM" id="SSF55008">
    <property type="entry name" value="HMA, heavy metal-associated domain"/>
    <property type="match status" value="1"/>
</dbReference>
<sequence length="711" mass="74491">MSMACPACTAAPIAAQRARDGVADMALSLPSIHCAGCIRGVEESLGALPGVRFARVNLSLKRVSVGTSLPEDRIIAALAEAGFEAHALSSEMLEGGGDATGRDLLWRMGLSGFAMMNVMLLSVAVWSGATDATRDFFHLISALVATPVVVYAGQPFFASATGALRARRLNMDVPISLAILLATVMSLYETLHSGAHAYFDAALSLTFFLLIGRYLDHRTRAAARSAARELSALEQFRADRLDDAGRAIPTPIADLAVGDRLLIATGMRLPVDGELLSQSAQLDRAFLTGESETVTAAAGARLHAGEVNLGAPLTLRATAVGEDTTLRRIAAMVETAENARNSYTDLADRAAAIYAPAVHLLALAAFLGWALWDGDIRHALNVAIAVLIITCPCALGLAVPAVSTAAISRLYGRGYLVKSGSALERLADADTVVFDKTGTLTLPGVAVEGIAPEDRPILLGLAQASSHPLARALREALAEERPAALDQIHEVAGQGIEGQYRGQEVRLGNDSWIGARVGGFGYRIGARNAPLAKRERLRPGAEEAVAGLRATGKRIVMLSGDRQQAAEGIARALGIEEVIAGVVPEEKHRVLERLAAEGCRVLMVGDGLNDTPSLAAAHVSLAPSSAIDAARTAADIVLTREDIGALPMVLQTAERARRLSMQNFGIALGYNAIAVPVALVGLATPLIAALAMSASSLTVLANAMRVRKVRS</sequence>
<evidence type="ECO:0000256" key="3">
    <source>
        <dbReference type="ARBA" id="ARBA00022448"/>
    </source>
</evidence>
<evidence type="ECO:0000256" key="6">
    <source>
        <dbReference type="ARBA" id="ARBA00022692"/>
    </source>
</evidence>
<dbReference type="Pfam" id="PF00122">
    <property type="entry name" value="E1-E2_ATPase"/>
    <property type="match status" value="1"/>
</dbReference>
<dbReference type="PANTHER" id="PTHR43520:SF5">
    <property type="entry name" value="CATION-TRANSPORTING P-TYPE ATPASE-RELATED"/>
    <property type="match status" value="1"/>
</dbReference>
<dbReference type="InterPro" id="IPR023299">
    <property type="entry name" value="ATPase_P-typ_cyto_dom_N"/>
</dbReference>
<keyword evidence="8 15" id="KW-0547">Nucleotide-binding</keyword>
<dbReference type="InterPro" id="IPR023214">
    <property type="entry name" value="HAD_sf"/>
</dbReference>
<comment type="subcellular location">
    <subcellularLocation>
        <location evidence="1">Cell membrane</location>
        <topology evidence="1">Multi-pass membrane protein</topology>
    </subcellularLocation>
</comment>
<dbReference type="PROSITE" id="PS00154">
    <property type="entry name" value="ATPASE_E1_E2"/>
    <property type="match status" value="1"/>
</dbReference>
<evidence type="ECO:0000256" key="5">
    <source>
        <dbReference type="ARBA" id="ARBA00022553"/>
    </source>
</evidence>
<dbReference type="InterPro" id="IPR006121">
    <property type="entry name" value="HMA_dom"/>
</dbReference>
<dbReference type="CDD" id="cd00371">
    <property type="entry name" value="HMA"/>
    <property type="match status" value="1"/>
</dbReference>
<keyword evidence="4 15" id="KW-1003">Cell membrane</keyword>
<dbReference type="SUPFAM" id="SSF81653">
    <property type="entry name" value="Calcium ATPase, transduction domain A"/>
    <property type="match status" value="1"/>
</dbReference>
<dbReference type="Proteomes" id="UP000199302">
    <property type="component" value="Unassembled WGS sequence"/>
</dbReference>
<dbReference type="PROSITE" id="PS50846">
    <property type="entry name" value="HMA_2"/>
    <property type="match status" value="1"/>
</dbReference>
<name>A0A1I6DUZ2_9RHOB</name>
<keyword evidence="3" id="KW-0813">Transport</keyword>
<organism evidence="17 18">
    <name type="scientific">Poseidonocella sedimentorum</name>
    <dbReference type="NCBI Taxonomy" id="871652"/>
    <lineage>
        <taxon>Bacteria</taxon>
        <taxon>Pseudomonadati</taxon>
        <taxon>Pseudomonadota</taxon>
        <taxon>Alphaproteobacteria</taxon>
        <taxon>Rhodobacterales</taxon>
        <taxon>Roseobacteraceae</taxon>
        <taxon>Poseidonocella</taxon>
    </lineage>
</organism>
<dbReference type="NCBIfam" id="TIGR01512">
    <property type="entry name" value="ATPase-IB2_Cd"/>
    <property type="match status" value="1"/>
</dbReference>
<dbReference type="InterPro" id="IPR008250">
    <property type="entry name" value="ATPase_P-typ_transduc_dom_A_sf"/>
</dbReference>
<dbReference type="SUPFAM" id="SSF56784">
    <property type="entry name" value="HAD-like"/>
    <property type="match status" value="1"/>
</dbReference>
<keyword evidence="5" id="KW-0597">Phosphoprotein</keyword>
<keyword evidence="12 15" id="KW-1133">Transmembrane helix</keyword>
<dbReference type="GO" id="GO:0016887">
    <property type="term" value="F:ATP hydrolysis activity"/>
    <property type="evidence" value="ECO:0007669"/>
    <property type="project" value="InterPro"/>
</dbReference>
<dbReference type="Pfam" id="PF00403">
    <property type="entry name" value="HMA"/>
    <property type="match status" value="1"/>
</dbReference>
<feature type="transmembrane region" description="Helical" evidence="15">
    <location>
        <begin position="350"/>
        <end position="372"/>
    </location>
</feature>
<dbReference type="Gene3D" id="3.40.1110.10">
    <property type="entry name" value="Calcium-transporting ATPase, cytoplasmic domain N"/>
    <property type="match status" value="1"/>
</dbReference>
<dbReference type="PROSITE" id="PS01047">
    <property type="entry name" value="HMA_1"/>
    <property type="match status" value="1"/>
</dbReference>
<keyword evidence="11" id="KW-1278">Translocase</keyword>
<dbReference type="Gene3D" id="2.70.150.10">
    <property type="entry name" value="Calcium-transporting ATPase, cytoplasmic transduction domain A"/>
    <property type="match status" value="1"/>
</dbReference>
<evidence type="ECO:0000256" key="1">
    <source>
        <dbReference type="ARBA" id="ARBA00004651"/>
    </source>
</evidence>
<gene>
    <name evidence="17" type="ORF">SAMN04515673_105206</name>
</gene>
<evidence type="ECO:0000259" key="16">
    <source>
        <dbReference type="PROSITE" id="PS50846"/>
    </source>
</evidence>
<dbReference type="PRINTS" id="PR00943">
    <property type="entry name" value="CUATPASE"/>
</dbReference>
<feature type="transmembrane region" description="Helical" evidence="15">
    <location>
        <begin position="110"/>
        <end position="130"/>
    </location>
</feature>
<accession>A0A1I6DUZ2</accession>
<feature type="transmembrane region" description="Helical" evidence="15">
    <location>
        <begin position="136"/>
        <end position="157"/>
    </location>
</feature>